<proteinExistence type="predicted"/>
<evidence type="ECO:0000313" key="2">
    <source>
        <dbReference type="EMBL" id="MBL0720200.1"/>
    </source>
</evidence>
<evidence type="ECO:0000313" key="3">
    <source>
        <dbReference type="Proteomes" id="UP000643207"/>
    </source>
</evidence>
<dbReference type="EMBL" id="JAERRA010000001">
    <property type="protein sequence ID" value="MBL0720200.1"/>
    <property type="molecule type" value="Genomic_DNA"/>
</dbReference>
<dbReference type="NCBIfam" id="TIGR01537">
    <property type="entry name" value="portal_HK97"/>
    <property type="match status" value="1"/>
</dbReference>
<sequence>MTASDLAELLGLGSRTASGERVTVNTAERVSTVYACDALISGAIAGLPLGFYERGDDGQRRPVRHEWWWLFNERACEAWTSFDAVQYLIRSRHFHGAGFARLLRPSPISSRVIGWEPLNPLYVRPFWNPDRKGERLYRYTPGDGAAVTLDAADVIHLPGPGFDGLCSPSLITYNAREAIGTALASERFSGKFFSEGMTADIILKAAGKLSDAQVDQLRNQFAAKYAGSRLPVVLSGGVEAEKLTMTPQDAALMPSRLFSVEEICRMFGVPPVLIGHMQQATAWGTGIEQLGLGFVRYTLMRYLVPLAQELNAKLWPSRQRYFVEHVTAALERGDLKSRYEAYRIAMGRAGEQPWMDAEDVRRIENMGPKDLVANPSAAGQPTPQPQEPTPAP</sequence>
<name>A0A9X0XIR6_9BURK</name>
<gene>
    <name evidence="2" type="ORF">JI742_09890</name>
</gene>
<organism evidence="2 3">
    <name type="scientific">Aquariibacter lacus</name>
    <dbReference type="NCBI Taxonomy" id="2801332"/>
    <lineage>
        <taxon>Bacteria</taxon>
        <taxon>Pseudomonadati</taxon>
        <taxon>Pseudomonadota</taxon>
        <taxon>Betaproteobacteria</taxon>
        <taxon>Burkholderiales</taxon>
        <taxon>Sphaerotilaceae</taxon>
        <taxon>Aquariibacter</taxon>
    </lineage>
</organism>
<evidence type="ECO:0000256" key="1">
    <source>
        <dbReference type="SAM" id="MobiDB-lite"/>
    </source>
</evidence>
<dbReference type="Pfam" id="PF04860">
    <property type="entry name" value="Phage_portal"/>
    <property type="match status" value="1"/>
</dbReference>
<comment type="caution">
    <text evidence="2">The sequence shown here is derived from an EMBL/GenBank/DDBJ whole genome shotgun (WGS) entry which is preliminary data.</text>
</comment>
<dbReference type="InterPro" id="IPR006427">
    <property type="entry name" value="Portal_HK97"/>
</dbReference>
<dbReference type="AlphaFoldDB" id="A0A9X0XIR6"/>
<dbReference type="InterPro" id="IPR006944">
    <property type="entry name" value="Phage/GTA_portal"/>
</dbReference>
<accession>A0A9X0XIR6</accession>
<dbReference type="RefSeq" id="WP_201826068.1">
    <property type="nucleotide sequence ID" value="NZ_JAERRA010000001.1"/>
</dbReference>
<protein>
    <submittedName>
        <fullName evidence="2">Phage portal protein</fullName>
    </submittedName>
</protein>
<reference evidence="2 3" key="1">
    <citation type="submission" date="2021-01" db="EMBL/GenBank/DDBJ databases">
        <title>Piscinibacter sp. Jin2 Genome sequencing and assembly.</title>
        <authorList>
            <person name="Kim I."/>
        </authorList>
    </citation>
    <scope>NUCLEOTIDE SEQUENCE [LARGE SCALE GENOMIC DNA]</scope>
    <source>
        <strain evidence="2 3">Jin2</strain>
    </source>
</reference>
<dbReference type="Proteomes" id="UP000643207">
    <property type="component" value="Unassembled WGS sequence"/>
</dbReference>
<feature type="region of interest" description="Disordered" evidence="1">
    <location>
        <begin position="365"/>
        <end position="392"/>
    </location>
</feature>
<keyword evidence="3" id="KW-1185">Reference proteome</keyword>
<feature type="compositionally biased region" description="Pro residues" evidence="1">
    <location>
        <begin position="382"/>
        <end position="392"/>
    </location>
</feature>